<feature type="non-terminal residue" evidence="1">
    <location>
        <position position="140"/>
    </location>
</feature>
<accession>A0A0F9LR60</accession>
<reference evidence="1" key="1">
    <citation type="journal article" date="2015" name="Nature">
        <title>Complex archaea that bridge the gap between prokaryotes and eukaryotes.</title>
        <authorList>
            <person name="Spang A."/>
            <person name="Saw J.H."/>
            <person name="Jorgensen S.L."/>
            <person name="Zaremba-Niedzwiedzka K."/>
            <person name="Martijn J."/>
            <person name="Lind A.E."/>
            <person name="van Eijk R."/>
            <person name="Schleper C."/>
            <person name="Guy L."/>
            <person name="Ettema T.J."/>
        </authorList>
    </citation>
    <scope>NUCLEOTIDE SEQUENCE</scope>
</reference>
<gene>
    <name evidence="1" type="ORF">LCGC14_1476980</name>
</gene>
<sequence>MSGFQETFITPLTSIRASTEQVDKLGTLRWELNKLYKYVKLKLAPDADVDATAYDQLVYTDYSAHEVGIDITDIEATNFLAGYTVAAIDMSADKGKYIWMQIKGHVAVVGTAVTGGASGKDFNGGTTDLTPIIVTTLTQR</sequence>
<name>A0A0F9LR60_9ZZZZ</name>
<evidence type="ECO:0000313" key="1">
    <source>
        <dbReference type="EMBL" id="KKM66850.1"/>
    </source>
</evidence>
<protein>
    <submittedName>
        <fullName evidence="1">Uncharacterized protein</fullName>
    </submittedName>
</protein>
<comment type="caution">
    <text evidence="1">The sequence shown here is derived from an EMBL/GenBank/DDBJ whole genome shotgun (WGS) entry which is preliminary data.</text>
</comment>
<dbReference type="AlphaFoldDB" id="A0A0F9LR60"/>
<proteinExistence type="predicted"/>
<organism evidence="1">
    <name type="scientific">marine sediment metagenome</name>
    <dbReference type="NCBI Taxonomy" id="412755"/>
    <lineage>
        <taxon>unclassified sequences</taxon>
        <taxon>metagenomes</taxon>
        <taxon>ecological metagenomes</taxon>
    </lineage>
</organism>
<dbReference type="EMBL" id="LAZR01010455">
    <property type="protein sequence ID" value="KKM66850.1"/>
    <property type="molecule type" value="Genomic_DNA"/>
</dbReference>